<evidence type="ECO:0000313" key="2">
    <source>
        <dbReference type="EMBL" id="RRV08879.1"/>
    </source>
</evidence>
<evidence type="ECO:0008006" key="4">
    <source>
        <dbReference type="Google" id="ProtNLM"/>
    </source>
</evidence>
<accession>A0A427DYL3</accession>
<proteinExistence type="predicted"/>
<reference evidence="2 3" key="1">
    <citation type="submission" date="2018-10" db="EMBL/GenBank/DDBJ databases">
        <title>Transmission dynamics of multidrug resistant bacteria on intensive care unit surfaces.</title>
        <authorList>
            <person name="D'Souza A.W."/>
            <person name="Potter R.F."/>
            <person name="Wallace M."/>
            <person name="Shupe A."/>
            <person name="Patel S."/>
            <person name="Sun S."/>
            <person name="Gul D."/>
            <person name="Kwon J.H."/>
            <person name="Andleeb S."/>
            <person name="Burnham C.-A.D."/>
            <person name="Dantas G."/>
        </authorList>
    </citation>
    <scope>NUCLEOTIDE SEQUENCE [LARGE SCALE GENOMIC DNA]</scope>
    <source>
        <strain evidence="2 3">PX_177</strain>
    </source>
</reference>
<organism evidence="2 3">
    <name type="scientific">Stutzerimonas xanthomarina</name>
    <dbReference type="NCBI Taxonomy" id="271420"/>
    <lineage>
        <taxon>Bacteria</taxon>
        <taxon>Pseudomonadati</taxon>
        <taxon>Pseudomonadota</taxon>
        <taxon>Gammaproteobacteria</taxon>
        <taxon>Pseudomonadales</taxon>
        <taxon>Pseudomonadaceae</taxon>
        <taxon>Stutzerimonas</taxon>
    </lineage>
</organism>
<dbReference type="Proteomes" id="UP000276506">
    <property type="component" value="Unassembled WGS sequence"/>
</dbReference>
<dbReference type="AlphaFoldDB" id="A0A427DYL3"/>
<comment type="caution">
    <text evidence="2">The sequence shown here is derived from an EMBL/GenBank/DDBJ whole genome shotgun (WGS) entry which is preliminary data.</text>
</comment>
<evidence type="ECO:0000313" key="3">
    <source>
        <dbReference type="Proteomes" id="UP000276506"/>
    </source>
</evidence>
<dbReference type="RefSeq" id="WP_041109961.1">
    <property type="nucleotide sequence ID" value="NZ_RHQL01000010.1"/>
</dbReference>
<name>A0A427DYL3_9GAMM</name>
<gene>
    <name evidence="2" type="ORF">EGJ28_16580</name>
</gene>
<evidence type="ECO:0000256" key="1">
    <source>
        <dbReference type="SAM" id="MobiDB-lite"/>
    </source>
</evidence>
<dbReference type="Gene3D" id="3.40.1360.10">
    <property type="match status" value="1"/>
</dbReference>
<feature type="compositionally biased region" description="Low complexity" evidence="1">
    <location>
        <begin position="104"/>
        <end position="126"/>
    </location>
</feature>
<feature type="region of interest" description="Disordered" evidence="1">
    <location>
        <begin position="96"/>
        <end position="129"/>
    </location>
</feature>
<dbReference type="EMBL" id="RHQL01000010">
    <property type="protein sequence ID" value="RRV08879.1"/>
    <property type="molecule type" value="Genomic_DNA"/>
</dbReference>
<dbReference type="SUPFAM" id="SSF56731">
    <property type="entry name" value="DNA primase core"/>
    <property type="match status" value="1"/>
</dbReference>
<sequence>MSGIGEFLKDNVYPDLDAVDAGLLDHLSPGSQSNGAYQLVCPTCGEKRAFYYIGSAYIQCNRRNVCKVPTSLWDALSKTGLSNRDIIKRLCSAAGVTPPDYRPPQRSGSAPSSSSSSATPVQPTSPQLTPGKAIIRVTQELAAANPDLLSRIQSARGYSDSDMATMRFGVYTTAGEVLSRLEALGISKEVARSKGYVGYDDSHPDHLWDVMDDRVVGYWPHEDGDVRLWGRIPSGAGGPTTKKYRFSKSLVKDIPYLFNKRHGSFPINVEGVLDAWSLQLLGYWGTAIGQASINPAQALYMASKGVTEAAHMVDGDTAGYDGALASIRACEPVGITLSIIVLGAGMDDADAMRRSGRAEQLGELIDARMNAGAYLAHYCASLLAMSPPDTRGLARARSIARHLTPVSARCWEDYARSLGIYVDEEAESVRVLGSLVNAGLPLAECLAVVRRRTGYTITIQKEEPAIG</sequence>
<protein>
    <recommendedName>
        <fullName evidence="4">DNA primase</fullName>
    </recommendedName>
</protein>